<evidence type="ECO:0000256" key="1">
    <source>
        <dbReference type="SAM" id="MobiDB-lite"/>
    </source>
</evidence>
<protein>
    <submittedName>
        <fullName evidence="2">Uncharacterized protein</fullName>
    </submittedName>
</protein>
<proteinExistence type="predicted"/>
<feature type="region of interest" description="Disordered" evidence="1">
    <location>
        <begin position="1"/>
        <end position="36"/>
    </location>
</feature>
<evidence type="ECO:0000313" key="2">
    <source>
        <dbReference type="EMBL" id="KAJ7727895.1"/>
    </source>
</evidence>
<feature type="compositionally biased region" description="Basic residues" evidence="1">
    <location>
        <begin position="16"/>
        <end position="28"/>
    </location>
</feature>
<accession>A0AAD7HV01</accession>
<gene>
    <name evidence="2" type="ORF">B0H16DRAFT_1589640</name>
</gene>
<evidence type="ECO:0000313" key="3">
    <source>
        <dbReference type="Proteomes" id="UP001215598"/>
    </source>
</evidence>
<organism evidence="2 3">
    <name type="scientific">Mycena metata</name>
    <dbReference type="NCBI Taxonomy" id="1033252"/>
    <lineage>
        <taxon>Eukaryota</taxon>
        <taxon>Fungi</taxon>
        <taxon>Dikarya</taxon>
        <taxon>Basidiomycota</taxon>
        <taxon>Agaricomycotina</taxon>
        <taxon>Agaricomycetes</taxon>
        <taxon>Agaricomycetidae</taxon>
        <taxon>Agaricales</taxon>
        <taxon>Marasmiineae</taxon>
        <taxon>Mycenaceae</taxon>
        <taxon>Mycena</taxon>
    </lineage>
</organism>
<feature type="region of interest" description="Disordered" evidence="1">
    <location>
        <begin position="156"/>
        <end position="212"/>
    </location>
</feature>
<dbReference type="AlphaFoldDB" id="A0AAD7HV01"/>
<feature type="compositionally biased region" description="Gly residues" evidence="1">
    <location>
        <begin position="195"/>
        <end position="205"/>
    </location>
</feature>
<dbReference type="EMBL" id="JARKIB010000176">
    <property type="protein sequence ID" value="KAJ7727895.1"/>
    <property type="molecule type" value="Genomic_DNA"/>
</dbReference>
<keyword evidence="3" id="KW-1185">Reference proteome</keyword>
<feature type="compositionally biased region" description="Low complexity" evidence="1">
    <location>
        <begin position="1"/>
        <end position="13"/>
    </location>
</feature>
<reference evidence="2" key="1">
    <citation type="submission" date="2023-03" db="EMBL/GenBank/DDBJ databases">
        <title>Massive genome expansion in bonnet fungi (Mycena s.s.) driven by repeated elements and novel gene families across ecological guilds.</title>
        <authorList>
            <consortium name="Lawrence Berkeley National Laboratory"/>
            <person name="Harder C.B."/>
            <person name="Miyauchi S."/>
            <person name="Viragh M."/>
            <person name="Kuo A."/>
            <person name="Thoen E."/>
            <person name="Andreopoulos B."/>
            <person name="Lu D."/>
            <person name="Skrede I."/>
            <person name="Drula E."/>
            <person name="Henrissat B."/>
            <person name="Morin E."/>
            <person name="Kohler A."/>
            <person name="Barry K."/>
            <person name="LaButti K."/>
            <person name="Morin E."/>
            <person name="Salamov A."/>
            <person name="Lipzen A."/>
            <person name="Mereny Z."/>
            <person name="Hegedus B."/>
            <person name="Baldrian P."/>
            <person name="Stursova M."/>
            <person name="Weitz H."/>
            <person name="Taylor A."/>
            <person name="Grigoriev I.V."/>
            <person name="Nagy L.G."/>
            <person name="Martin F."/>
            <person name="Kauserud H."/>
        </authorList>
    </citation>
    <scope>NUCLEOTIDE SEQUENCE</scope>
    <source>
        <strain evidence="2">CBHHK182m</strain>
    </source>
</reference>
<sequence length="449" mass="49286">MESPPLLGPPLELSKPKKLSRPQLRPRAHSSPPSIDALPLPFLDSVLKSDMLQTSKLAEDPASTTQEYIMAALLTLSTIVAPFLLFCEDFFTPEFISKVSRYYNGLEREIYSLACVATHGSVAASLAADIFATARKRRITVEATDADEGWAVAGKGGKALSKRGGSSGKPGGGQDKEKEDGSAGNREGGSEGRGGRGGGGKRGGGPPKPEEEKFFRDVPRVEFFMSVFSTPPHNTPNRVNTSQKIASQLGSNPVIQRYMSQRYNPLEGEGSHKRVLFHGTRQSVLRRFSARGVQPPPRLNTLSSGPAFYTTTDPRTAYLHVLLHHPSVLADDPISLLVFQIKPEVLHGSEPLEALRMECRWFTDDETEDLIEHAEYCLNNEILYNPPENQVDILIAPHLVPGDQFISDSEEVPTQVAAATERAWSYFSETLSEILIEKRMSTTTAENLE</sequence>
<name>A0AAD7HV01_9AGAR</name>
<dbReference type="Proteomes" id="UP001215598">
    <property type="component" value="Unassembled WGS sequence"/>
</dbReference>
<comment type="caution">
    <text evidence="2">The sequence shown here is derived from an EMBL/GenBank/DDBJ whole genome shotgun (WGS) entry which is preliminary data.</text>
</comment>